<evidence type="ECO:0000256" key="1">
    <source>
        <dbReference type="SAM" id="Phobius"/>
    </source>
</evidence>
<evidence type="ECO:0000313" key="4">
    <source>
        <dbReference type="EMBL" id="NYG31554.1"/>
    </source>
</evidence>
<name>A0A7Y9QWZ4_9BURK</name>
<organism evidence="4 5">
    <name type="scientific">Sphaerotilus montanus</name>
    <dbReference type="NCBI Taxonomy" id="522889"/>
    <lineage>
        <taxon>Bacteria</taxon>
        <taxon>Pseudomonadati</taxon>
        <taxon>Pseudomonadota</taxon>
        <taxon>Betaproteobacteria</taxon>
        <taxon>Burkholderiales</taxon>
        <taxon>Sphaerotilaceae</taxon>
        <taxon>Sphaerotilus</taxon>
    </lineage>
</organism>
<keyword evidence="1" id="KW-0472">Membrane</keyword>
<protein>
    <submittedName>
        <fullName evidence="4">Cytoskeletal protein CcmA (Bactofilin family)</fullName>
    </submittedName>
</protein>
<keyword evidence="1" id="KW-0812">Transmembrane</keyword>
<keyword evidence="1" id="KW-1133">Transmembrane helix</keyword>
<keyword evidence="2" id="KW-0732">Signal</keyword>
<dbReference type="Proteomes" id="UP000518288">
    <property type="component" value="Unassembled WGS sequence"/>
</dbReference>
<dbReference type="InterPro" id="IPR058486">
    <property type="entry name" value="DUF8173"/>
</dbReference>
<feature type="chain" id="PRO_5031503091" evidence="2">
    <location>
        <begin position="20"/>
        <end position="386"/>
    </location>
</feature>
<reference evidence="4 5" key="1">
    <citation type="submission" date="2020-07" db="EMBL/GenBank/DDBJ databases">
        <title>Genomic Encyclopedia of Archaeal and Bacterial Type Strains, Phase II (KMG-II): from individual species to whole genera.</title>
        <authorList>
            <person name="Goeker M."/>
        </authorList>
    </citation>
    <scope>NUCLEOTIDE SEQUENCE [LARGE SCALE GENOMIC DNA]</scope>
    <source>
        <strain evidence="4 5">DSM 21226</strain>
    </source>
</reference>
<accession>A0A7Y9QWZ4</accession>
<dbReference type="RefSeq" id="WP_179632537.1">
    <property type="nucleotide sequence ID" value="NZ_JACCFH010000001.1"/>
</dbReference>
<dbReference type="Pfam" id="PF26514">
    <property type="entry name" value="DUF8173"/>
    <property type="match status" value="1"/>
</dbReference>
<comment type="caution">
    <text evidence="4">The sequence shown here is derived from an EMBL/GenBank/DDBJ whole genome shotgun (WGS) entry which is preliminary data.</text>
</comment>
<evidence type="ECO:0000256" key="2">
    <source>
        <dbReference type="SAM" id="SignalP"/>
    </source>
</evidence>
<proteinExistence type="predicted"/>
<evidence type="ECO:0000259" key="3">
    <source>
        <dbReference type="Pfam" id="PF26514"/>
    </source>
</evidence>
<feature type="signal peptide" evidence="2">
    <location>
        <begin position="1"/>
        <end position="19"/>
    </location>
</feature>
<feature type="transmembrane region" description="Helical" evidence="1">
    <location>
        <begin position="217"/>
        <end position="242"/>
    </location>
</feature>
<dbReference type="AlphaFoldDB" id="A0A7Y9QWZ4"/>
<evidence type="ECO:0000313" key="5">
    <source>
        <dbReference type="Proteomes" id="UP000518288"/>
    </source>
</evidence>
<feature type="transmembrane region" description="Helical" evidence="1">
    <location>
        <begin position="262"/>
        <end position="284"/>
    </location>
</feature>
<dbReference type="EMBL" id="JACCFH010000001">
    <property type="protein sequence ID" value="NYG31554.1"/>
    <property type="molecule type" value="Genomic_DNA"/>
</dbReference>
<sequence length="386" mass="39524">MWKQLGAGLSCVVALLVVAAEPPGDGDPPLVVEQDVFIGGGTVTVRQPVNGDLIVSGGSVDLDAPVAGDMLAVGGKLRLGADTARSVHAAGGQLSLDARVGRHARVAGGQVELGPKAEIGGNLSVAGGRVRLYGQVRGQVHSAGGQLLIDGPVGGDVVALHARIELGPNARIAGQLRYRSEEPLVQDPAAQVAGGIEKLPVRVRPGDRRAAEPRPDWSGGMGVFGALWTLGHLLLASVLLAVLPSFSATLARTLRERPGASLLLGFAWLVGLPMAVVLLCLTLVGIPLGLVALAAYAALMPLAWAITATAVGDWALRRWWPDQSECLPVRIGASAVVLVLMYLVGWVPGLGAAIGVLGLIAGLGCLLLQAWPRSASPPAELASNPS</sequence>
<gene>
    <name evidence="4" type="ORF">BDD16_000540</name>
</gene>
<feature type="domain" description="DUF8173" evidence="3">
    <location>
        <begin position="230"/>
        <end position="367"/>
    </location>
</feature>
<feature type="transmembrane region" description="Helical" evidence="1">
    <location>
        <begin position="290"/>
        <end position="315"/>
    </location>
</feature>
<keyword evidence="5" id="KW-1185">Reference proteome</keyword>